<dbReference type="EMBL" id="CP003043">
    <property type="protein sequence ID" value="AFS01172.1"/>
    <property type="molecule type" value="Genomic_DNA"/>
</dbReference>
<dbReference type="KEGG" id="lbn:LBUCD034_2195"/>
<name>J9W6F3_LENBU</name>
<reference evidence="1 2" key="1">
    <citation type="journal article" date="2012" name="J. Biotechnol.">
        <title>Insights into the completely annotated genome of Lactobacillus buchneri CD034, a strain isolated from stable grass silage.</title>
        <authorList>
            <person name="Heinl S."/>
            <person name="Wibberg D."/>
            <person name="Eikmeyer F."/>
            <person name="Szczepanowski R."/>
            <person name="Blom J."/>
            <person name="Linke B."/>
            <person name="Goesmann A."/>
            <person name="Grabherr R."/>
            <person name="Schwab H."/>
            <person name="Puhler A."/>
            <person name="Schluter A."/>
        </authorList>
    </citation>
    <scope>NUCLEOTIDE SEQUENCE [LARGE SCALE GENOMIC DNA]</scope>
    <source>
        <strain evidence="1 2">CD034</strain>
    </source>
</reference>
<dbReference type="PATRIC" id="fig|1071400.3.peg.2110"/>
<dbReference type="HOGENOM" id="CLU_1702020_0_0_9"/>
<proteinExistence type="predicted"/>
<evidence type="ECO:0000313" key="2">
    <source>
        <dbReference type="Proteomes" id="UP000007332"/>
    </source>
</evidence>
<dbReference type="AlphaFoldDB" id="J9W6F3"/>
<dbReference type="eggNOG" id="ENOG5030AVS">
    <property type="taxonomic scope" value="Bacteria"/>
</dbReference>
<accession>J9W6F3</accession>
<evidence type="ECO:0000313" key="1">
    <source>
        <dbReference type="EMBL" id="AFS01172.1"/>
    </source>
</evidence>
<protein>
    <submittedName>
        <fullName evidence="1">Uncharacterized protein</fullName>
    </submittedName>
</protein>
<gene>
    <name evidence="1" type="ORF">LBUCD034_2195</name>
</gene>
<sequence>MIRTNLTLGTKKLPTGGIVMNRFTKLLISLLSVMLMTICLGESTIASANSKVQDGVPPVLQGKYWAVTIRGSKNVQPTHEYFYTTKDGFVAKHTKDGNFTAKWMIYRQMEDNDYILNGSDTKDLSMAYWIFIEPNKNWTKIKIGYTHLPINQSLKHYPSYYCRSTATRVSKVTAILH</sequence>
<organism evidence="1 2">
    <name type="scientific">Lentilactobacillus buchneri subsp. silagei CD034</name>
    <dbReference type="NCBI Taxonomy" id="1071400"/>
    <lineage>
        <taxon>Bacteria</taxon>
        <taxon>Bacillati</taxon>
        <taxon>Bacillota</taxon>
        <taxon>Bacilli</taxon>
        <taxon>Lactobacillales</taxon>
        <taxon>Lactobacillaceae</taxon>
        <taxon>Lentilactobacillus</taxon>
        <taxon>Lentilactobacillus buchneri subsp. silagei</taxon>
    </lineage>
</organism>
<dbReference type="Proteomes" id="UP000007332">
    <property type="component" value="Chromosome"/>
</dbReference>
<keyword evidence="2" id="KW-1185">Reference proteome</keyword>